<dbReference type="eggNOG" id="KOG0017">
    <property type="taxonomic scope" value="Eukaryota"/>
</dbReference>
<keyword evidence="2" id="KW-1185">Reference proteome</keyword>
<evidence type="ECO:0008006" key="3">
    <source>
        <dbReference type="Google" id="ProtNLM"/>
    </source>
</evidence>
<dbReference type="CDD" id="cd00303">
    <property type="entry name" value="retropepsin_like"/>
    <property type="match status" value="1"/>
</dbReference>
<dbReference type="HOGENOM" id="CLU_2313356_0_0_1"/>
<organism evidence="1 2">
    <name type="scientific">Oryza glaberrima</name>
    <name type="common">African rice</name>
    <dbReference type="NCBI Taxonomy" id="4538"/>
    <lineage>
        <taxon>Eukaryota</taxon>
        <taxon>Viridiplantae</taxon>
        <taxon>Streptophyta</taxon>
        <taxon>Embryophyta</taxon>
        <taxon>Tracheophyta</taxon>
        <taxon>Spermatophyta</taxon>
        <taxon>Magnoliopsida</taxon>
        <taxon>Liliopsida</taxon>
        <taxon>Poales</taxon>
        <taxon>Poaceae</taxon>
        <taxon>BOP clade</taxon>
        <taxon>Oryzoideae</taxon>
        <taxon>Oryzeae</taxon>
        <taxon>Oryzinae</taxon>
        <taxon>Oryza</taxon>
    </lineage>
</organism>
<reference evidence="1" key="1">
    <citation type="submission" date="2015-06" db="UniProtKB">
        <authorList>
            <consortium name="EnsemblPlants"/>
        </authorList>
    </citation>
    <scope>IDENTIFICATION</scope>
</reference>
<protein>
    <recommendedName>
        <fullName evidence="3">Peptidase A2 domain-containing protein</fullName>
    </recommendedName>
</protein>
<evidence type="ECO:0000313" key="2">
    <source>
        <dbReference type="Proteomes" id="UP000007306"/>
    </source>
</evidence>
<evidence type="ECO:0000313" key="1">
    <source>
        <dbReference type="EnsemblPlants" id="ORGLA04G0275200.1"/>
    </source>
</evidence>
<reference evidence="2" key="2">
    <citation type="submission" date="2018-04" db="EMBL/GenBank/DDBJ databases">
        <title>OglaRS2 (Oryza glaberrima Reference Sequence Version 2).</title>
        <authorList>
            <person name="Zhang J."/>
            <person name="Kudrna D."/>
            <person name="Lee S."/>
            <person name="Talag J."/>
            <person name="Rajasekar S."/>
            <person name="Wing R.A."/>
        </authorList>
    </citation>
    <scope>NUCLEOTIDE SEQUENCE [LARGE SCALE GENOMIC DNA]</scope>
    <source>
        <strain evidence="2">cv. IRGC 96717</strain>
    </source>
</reference>
<name>I1PRD3_ORYGL</name>
<accession>I1PRD3</accession>
<sequence>DAEGVMFPHQDPLVISAEIAGFEVRRILVDGGSSADVIFAEAYAKMWLPTQALTPAPAPLRGFGGEAVQVLGQALLLIAFGSGENRREEQVLFDVVDIPY</sequence>
<dbReference type="PANTHER" id="PTHR33240">
    <property type="entry name" value="OS08G0508500 PROTEIN"/>
    <property type="match status" value="1"/>
</dbReference>
<dbReference type="Proteomes" id="UP000007306">
    <property type="component" value="Unassembled WGS sequence"/>
</dbReference>
<dbReference type="Gramene" id="ORGLA04G0275200.1">
    <property type="protein sequence ID" value="ORGLA04G0275200.1"/>
    <property type="gene ID" value="ORGLA04G0275200"/>
</dbReference>
<dbReference type="AlphaFoldDB" id="I1PRD3"/>
<dbReference type="PANTHER" id="PTHR33240:SF8">
    <property type="entry name" value="OS03G0439900 PROTEIN"/>
    <property type="match status" value="1"/>
</dbReference>
<dbReference type="EnsemblPlants" id="ORGLA04G0275200.1">
    <property type="protein sequence ID" value="ORGLA04G0275200.1"/>
    <property type="gene ID" value="ORGLA04G0275200"/>
</dbReference>
<dbReference type="OMA" id="AYAKMWL"/>
<proteinExistence type="predicted"/>
<dbReference type="STRING" id="4538.I1PRD3"/>